<protein>
    <submittedName>
        <fullName evidence="1">Uncharacterized protein</fullName>
    </submittedName>
</protein>
<dbReference type="Proteomes" id="UP000198901">
    <property type="component" value="Unassembled WGS sequence"/>
</dbReference>
<organism evidence="1 2">
    <name type="scientific">Siphonobacter aquaeclarae</name>
    <dbReference type="NCBI Taxonomy" id="563176"/>
    <lineage>
        <taxon>Bacteria</taxon>
        <taxon>Pseudomonadati</taxon>
        <taxon>Bacteroidota</taxon>
        <taxon>Cytophagia</taxon>
        <taxon>Cytophagales</taxon>
        <taxon>Cytophagaceae</taxon>
        <taxon>Siphonobacter</taxon>
    </lineage>
</organism>
<name>A0A1G9LHW1_9BACT</name>
<evidence type="ECO:0000313" key="2">
    <source>
        <dbReference type="Proteomes" id="UP000198901"/>
    </source>
</evidence>
<proteinExistence type="predicted"/>
<accession>A0A1G9LHW1</accession>
<dbReference type="AlphaFoldDB" id="A0A1G9LHW1"/>
<dbReference type="STRING" id="563176.SAMN04488090_1412"/>
<dbReference type="EMBL" id="FNGS01000002">
    <property type="protein sequence ID" value="SDL61105.1"/>
    <property type="molecule type" value="Genomic_DNA"/>
</dbReference>
<reference evidence="1 2" key="1">
    <citation type="submission" date="2016-10" db="EMBL/GenBank/DDBJ databases">
        <authorList>
            <person name="de Groot N.N."/>
        </authorList>
    </citation>
    <scope>NUCLEOTIDE SEQUENCE [LARGE SCALE GENOMIC DNA]</scope>
    <source>
        <strain evidence="1 2">DSM 21668</strain>
    </source>
</reference>
<sequence length="83" mass="9513">MYYFRSFIPLSFLNNYQYIFHYHLICYHTSIYEKVIPVVYRSVNASGAYTGFQSADAPCSNPNGLLSGFEQTASLRILTISQL</sequence>
<gene>
    <name evidence="1" type="ORF">SAMN04488090_1412</name>
</gene>
<keyword evidence="2" id="KW-1185">Reference proteome</keyword>
<evidence type="ECO:0000313" key="1">
    <source>
        <dbReference type="EMBL" id="SDL61105.1"/>
    </source>
</evidence>